<dbReference type="Pfam" id="PF26266">
    <property type="entry name" value="DUF8069"/>
    <property type="match status" value="1"/>
</dbReference>
<protein>
    <recommendedName>
        <fullName evidence="2">DUF8069 domain-containing protein</fullName>
    </recommendedName>
</protein>
<keyword evidence="4" id="KW-1185">Reference proteome</keyword>
<name>A0A830EXI7_9EURY</name>
<reference evidence="3 4" key="1">
    <citation type="journal article" date="2019" name="Int. J. Syst. Evol. Microbiol.">
        <title>The Global Catalogue of Microorganisms (GCM) 10K type strain sequencing project: providing services to taxonomists for standard genome sequencing and annotation.</title>
        <authorList>
            <consortium name="The Broad Institute Genomics Platform"/>
            <consortium name="The Broad Institute Genome Sequencing Center for Infectious Disease"/>
            <person name="Wu L."/>
            <person name="Ma J."/>
        </authorList>
    </citation>
    <scope>NUCLEOTIDE SEQUENCE [LARGE SCALE GENOMIC DNA]</scope>
    <source>
        <strain evidence="3 4">JCM 19585</strain>
    </source>
</reference>
<sequence length="118" mass="13343">MTAVGFVGTRERCGAHTTRREFSPMTRPDRYDDTSDDAERFEREQLVRDHDCELRTDDLTESDARELIADLLEDDVVVAVPTEHVLVHAPTNAVFDNIVQLAVYHRGWEAGRDDEGGA</sequence>
<dbReference type="EMBL" id="BMPF01000005">
    <property type="protein sequence ID" value="GGL41576.1"/>
    <property type="molecule type" value="Genomic_DNA"/>
</dbReference>
<evidence type="ECO:0000256" key="1">
    <source>
        <dbReference type="SAM" id="MobiDB-lite"/>
    </source>
</evidence>
<evidence type="ECO:0000313" key="3">
    <source>
        <dbReference type="EMBL" id="GGL41576.1"/>
    </source>
</evidence>
<dbReference type="AlphaFoldDB" id="A0A830EXI7"/>
<evidence type="ECO:0000259" key="2">
    <source>
        <dbReference type="Pfam" id="PF26266"/>
    </source>
</evidence>
<feature type="region of interest" description="Disordered" evidence="1">
    <location>
        <begin position="15"/>
        <end position="36"/>
    </location>
</feature>
<gene>
    <name evidence="3" type="ORF">GCM10009037_26450</name>
</gene>
<dbReference type="Proteomes" id="UP000628840">
    <property type="component" value="Unassembled WGS sequence"/>
</dbReference>
<comment type="caution">
    <text evidence="3">The sequence shown here is derived from an EMBL/GenBank/DDBJ whole genome shotgun (WGS) entry which is preliminary data.</text>
</comment>
<evidence type="ECO:0000313" key="4">
    <source>
        <dbReference type="Proteomes" id="UP000628840"/>
    </source>
</evidence>
<proteinExistence type="predicted"/>
<accession>A0A830EXI7</accession>
<feature type="domain" description="DUF8069" evidence="2">
    <location>
        <begin position="25"/>
        <end position="116"/>
    </location>
</feature>
<organism evidence="3 4">
    <name type="scientific">Halarchaeum grantii</name>
    <dbReference type="NCBI Taxonomy" id="1193105"/>
    <lineage>
        <taxon>Archaea</taxon>
        <taxon>Methanobacteriati</taxon>
        <taxon>Methanobacteriota</taxon>
        <taxon>Stenosarchaea group</taxon>
        <taxon>Halobacteria</taxon>
        <taxon>Halobacteriales</taxon>
        <taxon>Halobacteriaceae</taxon>
    </lineage>
</organism>
<dbReference type="InterPro" id="IPR058382">
    <property type="entry name" value="DUF8069"/>
</dbReference>